<name>A0AAW0DFH5_9AGAR</name>
<reference evidence="2 3" key="1">
    <citation type="submission" date="2024-01" db="EMBL/GenBank/DDBJ databases">
        <title>A draft genome for a cacao thread blight-causing isolate of Paramarasmius palmivorus.</title>
        <authorList>
            <person name="Baruah I.K."/>
            <person name="Bukari Y."/>
            <person name="Amoako-Attah I."/>
            <person name="Meinhardt L.W."/>
            <person name="Bailey B.A."/>
            <person name="Cohen S.P."/>
        </authorList>
    </citation>
    <scope>NUCLEOTIDE SEQUENCE [LARGE SCALE GENOMIC DNA]</scope>
    <source>
        <strain evidence="2 3">GH-12</strain>
    </source>
</reference>
<dbReference type="AlphaFoldDB" id="A0AAW0DFH5"/>
<feature type="region of interest" description="Disordered" evidence="1">
    <location>
        <begin position="1"/>
        <end position="31"/>
    </location>
</feature>
<dbReference type="InterPro" id="IPR032675">
    <property type="entry name" value="LRR_dom_sf"/>
</dbReference>
<evidence type="ECO:0000313" key="3">
    <source>
        <dbReference type="Proteomes" id="UP001383192"/>
    </source>
</evidence>
<organism evidence="2 3">
    <name type="scientific">Paramarasmius palmivorus</name>
    <dbReference type="NCBI Taxonomy" id="297713"/>
    <lineage>
        <taxon>Eukaryota</taxon>
        <taxon>Fungi</taxon>
        <taxon>Dikarya</taxon>
        <taxon>Basidiomycota</taxon>
        <taxon>Agaricomycotina</taxon>
        <taxon>Agaricomycetes</taxon>
        <taxon>Agaricomycetidae</taxon>
        <taxon>Agaricales</taxon>
        <taxon>Marasmiineae</taxon>
        <taxon>Marasmiaceae</taxon>
        <taxon>Paramarasmius</taxon>
    </lineage>
</organism>
<dbReference type="EMBL" id="JAYKXP010000012">
    <property type="protein sequence ID" value="KAK7051646.1"/>
    <property type="molecule type" value="Genomic_DNA"/>
</dbReference>
<dbReference type="SUPFAM" id="SSF52047">
    <property type="entry name" value="RNI-like"/>
    <property type="match status" value="1"/>
</dbReference>
<dbReference type="Proteomes" id="UP001383192">
    <property type="component" value="Unassembled WGS sequence"/>
</dbReference>
<proteinExistence type="predicted"/>
<accession>A0AAW0DFH5</accession>
<evidence type="ECO:0000256" key="1">
    <source>
        <dbReference type="SAM" id="MobiDB-lite"/>
    </source>
</evidence>
<evidence type="ECO:0008006" key="4">
    <source>
        <dbReference type="Google" id="ProtNLM"/>
    </source>
</evidence>
<gene>
    <name evidence="2" type="ORF">VNI00_004625</name>
</gene>
<comment type="caution">
    <text evidence="2">The sequence shown here is derived from an EMBL/GenBank/DDBJ whole genome shotgun (WGS) entry which is preliminary data.</text>
</comment>
<dbReference type="Gene3D" id="3.80.10.10">
    <property type="entry name" value="Ribonuclease Inhibitor"/>
    <property type="match status" value="1"/>
</dbReference>
<evidence type="ECO:0000313" key="2">
    <source>
        <dbReference type="EMBL" id="KAK7051646.1"/>
    </source>
</evidence>
<keyword evidence="3" id="KW-1185">Reference proteome</keyword>
<protein>
    <recommendedName>
        <fullName evidence="4">F-box domain-containing protein</fullName>
    </recommendedName>
</protein>
<sequence>MDNREDTLSRNQQSRNEEELLSNTTNSPVDMDALRMSMPSTETDIVQAMECLEVEERELRHYDKTRGHASHTHTSLHEGRTLLERRIEERRSWLSPIHKLPFEILADIISYASVTSRGYSLEIPQDKLGSSIEAPICLLSHVSIWWRTVALSLPRLWASLSVDVYHAEPKHYALVALFDQRSQGLESLKLDIVAHPRHGRTPLRNQSEMVSSFGQIGYDLLALLVQLLPRCRELHLSTKRHCFLLTVEVAGLALPFLTSFVDKTWGPFVDTPAHSFWGAIQRAPQLKQLEVCNHVEDALYPYGQVSSLVIVWPFTLEALQRPVSLLRAIGSCVQLESLTLLRYMQWNEGANQVRVELPTLRHLTLESTASPKTLDSLLNCLRNLPSLVSFECRHPLDRIGHIRWEWSRSESRSFIRLLEQCANTLQSLHLHHKSYMISTELLVMVLRATPNLTSVQLEFTTAQDQDSSTLFWLCAEMNVDMSLVPHLRELSVHEWMPSAQLQSLDLEEIVTMLETRSRAKSSLADVKIFFCKDHDDRDETGLETTPSRKHMKQDLLDRLQRLRDEGMDCSIMIRQ</sequence>